<reference evidence="1" key="1">
    <citation type="submission" date="2020-01" db="EMBL/GenBank/DDBJ databases">
        <authorList>
            <person name="Meier V. D."/>
            <person name="Meier V D."/>
        </authorList>
    </citation>
    <scope>NUCLEOTIDE SEQUENCE</scope>
    <source>
        <strain evidence="1">HLG_WM_MAG_08</strain>
    </source>
</reference>
<accession>A0A6S6TSD9</accession>
<protein>
    <submittedName>
        <fullName evidence="1">Uncharacterized protein</fullName>
    </submittedName>
</protein>
<sequence length="52" mass="5683">KLSGIHRVMEPPDPIPNSVVKRGIADGSVGLPHVRVGQCQAYYTKALSVYNY</sequence>
<proteinExistence type="predicted"/>
<dbReference type="AlphaFoldDB" id="A0A6S6TSD9"/>
<evidence type="ECO:0000313" key="1">
    <source>
        <dbReference type="EMBL" id="CAA6819178.1"/>
    </source>
</evidence>
<feature type="non-terminal residue" evidence="1">
    <location>
        <position position="1"/>
    </location>
</feature>
<organism evidence="1">
    <name type="scientific">uncultured Thiotrichaceae bacterium</name>
    <dbReference type="NCBI Taxonomy" id="298394"/>
    <lineage>
        <taxon>Bacteria</taxon>
        <taxon>Pseudomonadati</taxon>
        <taxon>Pseudomonadota</taxon>
        <taxon>Gammaproteobacteria</taxon>
        <taxon>Thiotrichales</taxon>
        <taxon>Thiotrichaceae</taxon>
        <taxon>environmental samples</taxon>
    </lineage>
</organism>
<gene>
    <name evidence="1" type="ORF">HELGO_WM20863</name>
</gene>
<dbReference type="EMBL" id="CACVAV010000299">
    <property type="protein sequence ID" value="CAA6819178.1"/>
    <property type="molecule type" value="Genomic_DNA"/>
</dbReference>
<name>A0A6S6TSD9_9GAMM</name>